<reference evidence="11 12" key="1">
    <citation type="submission" date="2017-09" db="EMBL/GenBank/DDBJ databases">
        <title>Depth-based differentiation of microbial function through sediment-hosted aquifers and enrichment of novel symbionts in the deep terrestrial subsurface.</title>
        <authorList>
            <person name="Probst A.J."/>
            <person name="Ladd B."/>
            <person name="Jarett J.K."/>
            <person name="Geller-Mcgrath D.E."/>
            <person name="Sieber C.M."/>
            <person name="Emerson J.B."/>
            <person name="Anantharaman K."/>
            <person name="Thomas B.C."/>
            <person name="Malmstrom R."/>
            <person name="Stieglmeier M."/>
            <person name="Klingl A."/>
            <person name="Woyke T."/>
            <person name="Ryan C.M."/>
            <person name="Banfield J.F."/>
        </authorList>
    </citation>
    <scope>NUCLEOTIDE SEQUENCE [LARGE SCALE GENOMIC DNA]</scope>
    <source>
        <strain evidence="11">CG11_big_fil_rev_8_21_14_0_20_46_11</strain>
    </source>
</reference>
<evidence type="ECO:0000256" key="8">
    <source>
        <dbReference type="RuleBase" id="RU003664"/>
    </source>
</evidence>
<dbReference type="NCBIfam" id="TIGR01087">
    <property type="entry name" value="murD"/>
    <property type="match status" value="1"/>
</dbReference>
<keyword evidence="4 7" id="KW-0436">Ligase</keyword>
<evidence type="ECO:0000256" key="5">
    <source>
        <dbReference type="ARBA" id="ARBA00022741"/>
    </source>
</evidence>
<keyword evidence="6 7" id="KW-0067">ATP-binding</keyword>
<comment type="pathway">
    <text evidence="2 7 8">Cell wall biogenesis; peptidoglycan biosynthesis.</text>
</comment>
<dbReference type="PANTHER" id="PTHR43692:SF1">
    <property type="entry name" value="UDP-N-ACETYLMURAMOYLALANINE--D-GLUTAMATE LIGASE"/>
    <property type="match status" value="1"/>
</dbReference>
<dbReference type="InterPro" id="IPR036565">
    <property type="entry name" value="Mur-like_cat_sf"/>
</dbReference>
<dbReference type="Proteomes" id="UP000229342">
    <property type="component" value="Unassembled WGS sequence"/>
</dbReference>
<dbReference type="InterPro" id="IPR036615">
    <property type="entry name" value="Mur_ligase_C_dom_sf"/>
</dbReference>
<dbReference type="GO" id="GO:0071555">
    <property type="term" value="P:cell wall organization"/>
    <property type="evidence" value="ECO:0007669"/>
    <property type="project" value="UniProtKB-KW"/>
</dbReference>
<dbReference type="SUPFAM" id="SSF53623">
    <property type="entry name" value="MurD-like peptide ligases, catalytic domain"/>
    <property type="match status" value="1"/>
</dbReference>
<evidence type="ECO:0000313" key="12">
    <source>
        <dbReference type="Proteomes" id="UP000229342"/>
    </source>
</evidence>
<dbReference type="Gene3D" id="3.40.50.720">
    <property type="entry name" value="NAD(P)-binding Rossmann-like Domain"/>
    <property type="match status" value="1"/>
</dbReference>
<evidence type="ECO:0000259" key="10">
    <source>
        <dbReference type="Pfam" id="PF08245"/>
    </source>
</evidence>
<dbReference type="GO" id="GO:0009252">
    <property type="term" value="P:peptidoglycan biosynthetic process"/>
    <property type="evidence" value="ECO:0007669"/>
    <property type="project" value="UniProtKB-UniRule"/>
</dbReference>
<keyword evidence="7 8" id="KW-0961">Cell wall biogenesis/degradation</keyword>
<sequence>MKNWQEFFKGKKVTLMGLGLLGRGLGDAIFLAEHGAELTVTDIRDEQVLAPSLEKLKKYINIQYVLGEHRLEDFKGRDFILKAAGIPLQSPYIAEAKKVGVPVYMSTALFAKFAKEAGATIVGVTGTRGKSTVTHMIYRTLASAGRRAHLGGNVRGVSTLALLPDIQEGDVCVLELDSWQLQGFGELSVSPDVAVFTNLQSDHLNYYPNEETYFADKANIFKFQKQGDTLVVGSSVNKRWIASAHSPVAPVVPPTLPAVWILKLIGDHNRENTSFVVEALRALGLSGEAIKKGVESFEPVEGRLQYIRTVDGVEIYNDNNATTPDATIVALHALSAQQRYALNTERRIVLIMGGVDKGLDMKKLIEEIPKHCKAVIFLMETGTEKMLITYNVKRITPDKDSGNTLHATRYTLHTTPMYEAETLEGCVSKAMQLAEHGDVVLFSPAFASFGKWFKNEYERGEQFVKLVERL</sequence>
<dbReference type="Pfam" id="PF21799">
    <property type="entry name" value="MurD-like_N"/>
    <property type="match status" value="1"/>
</dbReference>
<keyword evidence="7 8" id="KW-0133">Cell shape</keyword>
<comment type="function">
    <text evidence="7 8">Cell wall formation. Catalyzes the addition of glutamate to the nucleotide precursor UDP-N-acetylmuramoyl-L-alanine (UMA).</text>
</comment>
<keyword evidence="7 8" id="KW-0132">Cell division</keyword>
<keyword evidence="3 7" id="KW-0963">Cytoplasm</keyword>
<evidence type="ECO:0000256" key="6">
    <source>
        <dbReference type="ARBA" id="ARBA00022840"/>
    </source>
</evidence>
<accession>A0A2H0KAW3</accession>
<evidence type="ECO:0000256" key="1">
    <source>
        <dbReference type="ARBA" id="ARBA00004496"/>
    </source>
</evidence>
<name>A0A2H0KAW3_9BACT</name>
<dbReference type="EC" id="6.3.2.9" evidence="7 8"/>
<dbReference type="GO" id="GO:0008764">
    <property type="term" value="F:UDP-N-acetylmuramoylalanine-D-glutamate ligase activity"/>
    <property type="evidence" value="ECO:0007669"/>
    <property type="project" value="UniProtKB-UniRule"/>
</dbReference>
<feature type="domain" description="Mur ligase C-terminal" evidence="9">
    <location>
        <begin position="302"/>
        <end position="445"/>
    </location>
</feature>
<dbReference type="UniPathway" id="UPA00219"/>
<protein>
    <recommendedName>
        <fullName evidence="7 8">UDP-N-acetylmuramoylalanine--D-glutamate ligase</fullName>
        <ecNumber evidence="7 8">6.3.2.9</ecNumber>
    </recommendedName>
    <alternativeName>
        <fullName evidence="7">D-glutamic acid-adding enzyme</fullName>
    </alternativeName>
    <alternativeName>
        <fullName evidence="7">UDP-N-acetylmuramoyl-L-alanyl-D-glutamate synthetase</fullName>
    </alternativeName>
</protein>
<dbReference type="HAMAP" id="MF_00639">
    <property type="entry name" value="MurD"/>
    <property type="match status" value="1"/>
</dbReference>
<evidence type="ECO:0000256" key="3">
    <source>
        <dbReference type="ARBA" id="ARBA00022490"/>
    </source>
</evidence>
<dbReference type="GO" id="GO:0008360">
    <property type="term" value="P:regulation of cell shape"/>
    <property type="evidence" value="ECO:0007669"/>
    <property type="project" value="UniProtKB-KW"/>
</dbReference>
<keyword evidence="7 8" id="KW-0131">Cell cycle</keyword>
<dbReference type="Gene3D" id="3.90.190.20">
    <property type="entry name" value="Mur ligase, C-terminal domain"/>
    <property type="match status" value="1"/>
</dbReference>
<evidence type="ECO:0000259" key="9">
    <source>
        <dbReference type="Pfam" id="PF02875"/>
    </source>
</evidence>
<evidence type="ECO:0000256" key="7">
    <source>
        <dbReference type="HAMAP-Rule" id="MF_00639"/>
    </source>
</evidence>
<dbReference type="InterPro" id="IPR004101">
    <property type="entry name" value="Mur_ligase_C"/>
</dbReference>
<organism evidence="11 12">
    <name type="scientific">Candidatus Taylorbacteria bacterium CG11_big_fil_rev_8_21_14_0_20_46_11</name>
    <dbReference type="NCBI Taxonomy" id="1975025"/>
    <lineage>
        <taxon>Bacteria</taxon>
        <taxon>Candidatus Tayloriibacteriota</taxon>
    </lineage>
</organism>
<dbReference type="GO" id="GO:0051301">
    <property type="term" value="P:cell division"/>
    <property type="evidence" value="ECO:0007669"/>
    <property type="project" value="UniProtKB-KW"/>
</dbReference>
<comment type="catalytic activity">
    <reaction evidence="7 8">
        <text>UDP-N-acetyl-alpha-D-muramoyl-L-alanine + D-glutamate + ATP = UDP-N-acetyl-alpha-D-muramoyl-L-alanyl-D-glutamate + ADP + phosphate + H(+)</text>
        <dbReference type="Rhea" id="RHEA:16429"/>
        <dbReference type="ChEBI" id="CHEBI:15378"/>
        <dbReference type="ChEBI" id="CHEBI:29986"/>
        <dbReference type="ChEBI" id="CHEBI:30616"/>
        <dbReference type="ChEBI" id="CHEBI:43474"/>
        <dbReference type="ChEBI" id="CHEBI:83898"/>
        <dbReference type="ChEBI" id="CHEBI:83900"/>
        <dbReference type="ChEBI" id="CHEBI:456216"/>
        <dbReference type="EC" id="6.3.2.9"/>
    </reaction>
</comment>
<comment type="similarity">
    <text evidence="7">Belongs to the MurCDEF family.</text>
</comment>
<dbReference type="GO" id="GO:0005737">
    <property type="term" value="C:cytoplasm"/>
    <property type="evidence" value="ECO:0007669"/>
    <property type="project" value="UniProtKB-SubCell"/>
</dbReference>
<comment type="subcellular location">
    <subcellularLocation>
        <location evidence="1 7 8">Cytoplasm</location>
    </subcellularLocation>
</comment>
<dbReference type="Gene3D" id="3.40.1190.10">
    <property type="entry name" value="Mur-like, catalytic domain"/>
    <property type="match status" value="2"/>
</dbReference>
<dbReference type="InterPro" id="IPR013221">
    <property type="entry name" value="Mur_ligase_cen"/>
</dbReference>
<keyword evidence="5 7" id="KW-0547">Nucleotide-binding</keyword>
<keyword evidence="7 8" id="KW-0573">Peptidoglycan synthesis</keyword>
<dbReference type="Pfam" id="PF08245">
    <property type="entry name" value="Mur_ligase_M"/>
    <property type="match status" value="1"/>
</dbReference>
<gene>
    <name evidence="7 11" type="primary">murD</name>
    <name evidence="11" type="ORF">COV91_04245</name>
</gene>
<feature type="domain" description="Mur ligase central" evidence="10">
    <location>
        <begin position="124"/>
        <end position="243"/>
    </location>
</feature>
<dbReference type="InterPro" id="IPR005762">
    <property type="entry name" value="MurD"/>
</dbReference>
<evidence type="ECO:0000313" key="11">
    <source>
        <dbReference type="EMBL" id="PIQ68401.1"/>
    </source>
</evidence>
<comment type="caution">
    <text evidence="11">The sequence shown here is derived from an EMBL/GenBank/DDBJ whole genome shotgun (WGS) entry which is preliminary data.</text>
</comment>
<dbReference type="Pfam" id="PF02875">
    <property type="entry name" value="Mur_ligase_C"/>
    <property type="match status" value="1"/>
</dbReference>
<evidence type="ECO:0000256" key="2">
    <source>
        <dbReference type="ARBA" id="ARBA00004752"/>
    </source>
</evidence>
<dbReference type="PANTHER" id="PTHR43692">
    <property type="entry name" value="UDP-N-ACETYLMURAMOYLALANINE--D-GLUTAMATE LIGASE"/>
    <property type="match status" value="1"/>
</dbReference>
<dbReference type="AlphaFoldDB" id="A0A2H0KAW3"/>
<dbReference type="EMBL" id="PCVG01000055">
    <property type="protein sequence ID" value="PIQ68401.1"/>
    <property type="molecule type" value="Genomic_DNA"/>
</dbReference>
<evidence type="ECO:0000256" key="4">
    <source>
        <dbReference type="ARBA" id="ARBA00022598"/>
    </source>
</evidence>
<dbReference type="SUPFAM" id="SSF53244">
    <property type="entry name" value="MurD-like peptide ligases, peptide-binding domain"/>
    <property type="match status" value="1"/>
</dbReference>
<feature type="binding site" evidence="7">
    <location>
        <begin position="126"/>
        <end position="132"/>
    </location>
    <ligand>
        <name>ATP</name>
        <dbReference type="ChEBI" id="CHEBI:30616"/>
    </ligand>
</feature>
<dbReference type="GO" id="GO:0005524">
    <property type="term" value="F:ATP binding"/>
    <property type="evidence" value="ECO:0007669"/>
    <property type="project" value="UniProtKB-UniRule"/>
</dbReference>
<proteinExistence type="inferred from homology"/>
<dbReference type="SUPFAM" id="SSF51984">
    <property type="entry name" value="MurCD N-terminal domain"/>
    <property type="match status" value="1"/>
</dbReference>